<proteinExistence type="predicted"/>
<dbReference type="EMBL" id="JACHDO010000001">
    <property type="protein sequence ID" value="MBB5492578.1"/>
    <property type="molecule type" value="Genomic_DNA"/>
</dbReference>
<dbReference type="SUPFAM" id="SSF51338">
    <property type="entry name" value="Composite domain of metallo-dependent hydrolases"/>
    <property type="match status" value="1"/>
</dbReference>
<evidence type="ECO:0000313" key="5">
    <source>
        <dbReference type="Proteomes" id="UP000579647"/>
    </source>
</evidence>
<keyword evidence="2" id="KW-0472">Membrane</keyword>
<feature type="transmembrane region" description="Helical" evidence="2">
    <location>
        <begin position="24"/>
        <end position="48"/>
    </location>
</feature>
<dbReference type="InterPro" id="IPR011059">
    <property type="entry name" value="Metal-dep_hydrolase_composite"/>
</dbReference>
<sequence>METADGTAEQGSGKPGKRSTRRRFLRGAAVVGGLGLLAGGGLVGHYVATLYSPRTDPQRGALALTGATVLVGTDLEPRENTTVLVTDGVITEIADDGDLELPAGTETVELGGHTLMPGLIDLHVHLGFPQQEPGEELGPTDMPGVVYEMARYVPSARRALLEHGVTTVRGLGDDHTWITEMRRMLRDGELEGPRLYTSGPLFTTPAGHPVATFGVEPDSDTVRLPSTPEEAREAVRELATGDYPVDLIKVVQERGDAERLELDPIPADVLEAVVAEAHEHGLFVTAHWGSEPDLTDALAAGVDGLEHLEARGVLDGWPEELLAELVERDVPVTPTLAVTEVAVSAEEHRVIRDRLAELHTAGGRIVAGSDAAVPGVGFGDGLHRELELLSESGMGPHAALRAATSEAARVLDADHLGAIEVGRAADLVALTGDPLTDITRVRDVAAVYRDGRRVVGS</sequence>
<organism evidence="4 5">
    <name type="scientific">Nocardiopsis metallicus</name>
    <dbReference type="NCBI Taxonomy" id="179819"/>
    <lineage>
        <taxon>Bacteria</taxon>
        <taxon>Bacillati</taxon>
        <taxon>Actinomycetota</taxon>
        <taxon>Actinomycetes</taxon>
        <taxon>Streptosporangiales</taxon>
        <taxon>Nocardiopsidaceae</taxon>
        <taxon>Nocardiopsis</taxon>
    </lineage>
</organism>
<evidence type="ECO:0000313" key="4">
    <source>
        <dbReference type="EMBL" id="MBB5492578.1"/>
    </source>
</evidence>
<dbReference type="EC" id="3.5.2.18" evidence="4"/>
<dbReference type="PROSITE" id="PS51318">
    <property type="entry name" value="TAT"/>
    <property type="match status" value="1"/>
</dbReference>
<dbReference type="InterPro" id="IPR032466">
    <property type="entry name" value="Metal_Hydrolase"/>
</dbReference>
<dbReference type="InterPro" id="IPR006680">
    <property type="entry name" value="Amidohydro-rel"/>
</dbReference>
<dbReference type="SUPFAM" id="SSF51556">
    <property type="entry name" value="Metallo-dependent hydrolases"/>
    <property type="match status" value="1"/>
</dbReference>
<name>A0A840WR23_9ACTN</name>
<dbReference type="PANTHER" id="PTHR43135:SF3">
    <property type="entry name" value="ALPHA-D-RIBOSE 1-METHYLPHOSPHONATE 5-TRIPHOSPHATE DIPHOSPHATASE"/>
    <property type="match status" value="1"/>
</dbReference>
<dbReference type="InterPro" id="IPR051781">
    <property type="entry name" value="Metallo-dep_Hydrolase"/>
</dbReference>
<dbReference type="PANTHER" id="PTHR43135">
    <property type="entry name" value="ALPHA-D-RIBOSE 1-METHYLPHOSPHONATE 5-TRIPHOSPHATE DIPHOSPHATASE"/>
    <property type="match status" value="1"/>
</dbReference>
<dbReference type="InterPro" id="IPR006311">
    <property type="entry name" value="TAT_signal"/>
</dbReference>
<protein>
    <submittedName>
        <fullName evidence="4">Enamidase</fullName>
        <ecNumber evidence="4">3.5.2.18</ecNumber>
    </submittedName>
</protein>
<evidence type="ECO:0000256" key="2">
    <source>
        <dbReference type="SAM" id="Phobius"/>
    </source>
</evidence>
<comment type="caution">
    <text evidence="4">The sequence shown here is derived from an EMBL/GenBank/DDBJ whole genome shotgun (WGS) entry which is preliminary data.</text>
</comment>
<dbReference type="GO" id="GO:0043792">
    <property type="term" value="F:enamidase activity"/>
    <property type="evidence" value="ECO:0007669"/>
    <property type="project" value="UniProtKB-EC"/>
</dbReference>
<dbReference type="Gene3D" id="2.30.40.10">
    <property type="entry name" value="Urease, subunit C, domain 1"/>
    <property type="match status" value="1"/>
</dbReference>
<evidence type="ECO:0000259" key="3">
    <source>
        <dbReference type="Pfam" id="PF01979"/>
    </source>
</evidence>
<dbReference type="RefSeq" id="WP_184366005.1">
    <property type="nucleotide sequence ID" value="NZ_BAAAKM010000033.1"/>
</dbReference>
<feature type="region of interest" description="Disordered" evidence="1">
    <location>
        <begin position="1"/>
        <end position="21"/>
    </location>
</feature>
<dbReference type="Pfam" id="PF01979">
    <property type="entry name" value="Amidohydro_1"/>
    <property type="match status" value="1"/>
</dbReference>
<evidence type="ECO:0000256" key="1">
    <source>
        <dbReference type="SAM" id="MobiDB-lite"/>
    </source>
</evidence>
<keyword evidence="2" id="KW-0812">Transmembrane</keyword>
<feature type="domain" description="Amidohydrolase-related" evidence="3">
    <location>
        <begin position="114"/>
        <end position="454"/>
    </location>
</feature>
<reference evidence="4 5" key="1">
    <citation type="submission" date="2020-08" db="EMBL/GenBank/DDBJ databases">
        <title>Sequencing the genomes of 1000 actinobacteria strains.</title>
        <authorList>
            <person name="Klenk H.-P."/>
        </authorList>
    </citation>
    <scope>NUCLEOTIDE SEQUENCE [LARGE SCALE GENOMIC DNA]</scope>
    <source>
        <strain evidence="4 5">DSM 44598</strain>
    </source>
</reference>
<keyword evidence="2" id="KW-1133">Transmembrane helix</keyword>
<keyword evidence="4" id="KW-0378">Hydrolase</keyword>
<accession>A0A840WR23</accession>
<dbReference type="Proteomes" id="UP000579647">
    <property type="component" value="Unassembled WGS sequence"/>
</dbReference>
<dbReference type="AlphaFoldDB" id="A0A840WR23"/>
<gene>
    <name evidence="4" type="ORF">HNR07_003715</name>
</gene>
<keyword evidence="5" id="KW-1185">Reference proteome</keyword>
<dbReference type="Gene3D" id="3.20.20.140">
    <property type="entry name" value="Metal-dependent hydrolases"/>
    <property type="match status" value="1"/>
</dbReference>